<dbReference type="PANTHER" id="PTHR11472:SF34">
    <property type="entry name" value="REGULATOR OF TELOMERE ELONGATION HELICASE 1"/>
    <property type="match status" value="1"/>
</dbReference>
<dbReference type="Gene3D" id="1.10.30.20">
    <property type="entry name" value="Bacterial XPD DNA helicase, FeS cluster domain"/>
    <property type="match status" value="1"/>
</dbReference>
<keyword evidence="7" id="KW-0067">ATP-binding</keyword>
<keyword evidence="16" id="KW-1185">Reference proteome</keyword>
<evidence type="ECO:0000256" key="3">
    <source>
        <dbReference type="ARBA" id="ARBA00022741"/>
    </source>
</evidence>
<dbReference type="InterPro" id="IPR006554">
    <property type="entry name" value="Helicase-like_DEXD_c2"/>
</dbReference>
<comment type="similarity">
    <text evidence="13">Belongs to the helicase family. DinG subfamily.</text>
</comment>
<dbReference type="InterPro" id="IPR045028">
    <property type="entry name" value="DinG/Rad3-like"/>
</dbReference>
<keyword evidence="4" id="KW-0227">DNA damage</keyword>
<evidence type="ECO:0000256" key="6">
    <source>
        <dbReference type="ARBA" id="ARBA00022806"/>
    </source>
</evidence>
<evidence type="ECO:0000256" key="10">
    <source>
        <dbReference type="ARBA" id="ARBA00023125"/>
    </source>
</evidence>
<keyword evidence="6 15" id="KW-0347">Helicase</keyword>
<evidence type="ECO:0000256" key="8">
    <source>
        <dbReference type="ARBA" id="ARBA00023004"/>
    </source>
</evidence>
<dbReference type="SMART" id="SM00491">
    <property type="entry name" value="HELICc2"/>
    <property type="match status" value="1"/>
</dbReference>
<dbReference type="GO" id="GO:0003677">
    <property type="term" value="F:DNA binding"/>
    <property type="evidence" value="ECO:0007669"/>
    <property type="project" value="UniProtKB-KW"/>
</dbReference>
<evidence type="ECO:0000256" key="5">
    <source>
        <dbReference type="ARBA" id="ARBA00022801"/>
    </source>
</evidence>
<keyword evidence="9" id="KW-0411">Iron-sulfur</keyword>
<dbReference type="EMBL" id="PDYG01000040">
    <property type="protein sequence ID" value="PHU37571.1"/>
    <property type="molecule type" value="Genomic_DNA"/>
</dbReference>
<proteinExistence type="inferred from homology"/>
<dbReference type="GO" id="GO:0005524">
    <property type="term" value="F:ATP binding"/>
    <property type="evidence" value="ECO:0007669"/>
    <property type="project" value="UniProtKB-KW"/>
</dbReference>
<dbReference type="Gene3D" id="1.10.275.40">
    <property type="match status" value="1"/>
</dbReference>
<keyword evidence="10" id="KW-0238">DNA-binding</keyword>
<evidence type="ECO:0000259" key="14">
    <source>
        <dbReference type="PROSITE" id="PS51193"/>
    </source>
</evidence>
<dbReference type="GO" id="GO:0046872">
    <property type="term" value="F:metal ion binding"/>
    <property type="evidence" value="ECO:0007669"/>
    <property type="project" value="UniProtKB-KW"/>
</dbReference>
<dbReference type="GO" id="GO:0003678">
    <property type="term" value="F:DNA helicase activity"/>
    <property type="evidence" value="ECO:0007669"/>
    <property type="project" value="InterPro"/>
</dbReference>
<feature type="domain" description="Helicase ATP-binding" evidence="14">
    <location>
        <begin position="178"/>
        <end position="430"/>
    </location>
</feature>
<name>A0A2G3E2X8_9FIRM</name>
<reference evidence="15 16" key="2">
    <citation type="submission" date="2017-10" db="EMBL/GenBank/DDBJ databases">
        <authorList>
            <person name="Banno H."/>
            <person name="Chua N.-H."/>
        </authorList>
    </citation>
    <scope>NUCLEOTIDE SEQUENCE [LARGE SCALE GENOMIC DNA]</scope>
    <source>
        <strain evidence="15 16">JK623</strain>
    </source>
</reference>
<evidence type="ECO:0000256" key="9">
    <source>
        <dbReference type="ARBA" id="ARBA00023014"/>
    </source>
</evidence>
<evidence type="ECO:0000256" key="11">
    <source>
        <dbReference type="ARBA" id="ARBA00023204"/>
    </source>
</evidence>
<keyword evidence="12" id="KW-0413">Isomerase</keyword>
<dbReference type="Proteomes" id="UP000224563">
    <property type="component" value="Unassembled WGS sequence"/>
</dbReference>
<dbReference type="Pfam" id="PF13307">
    <property type="entry name" value="Helicase_C_2"/>
    <property type="match status" value="1"/>
</dbReference>
<dbReference type="InterPro" id="IPR027417">
    <property type="entry name" value="P-loop_NTPase"/>
</dbReference>
<keyword evidence="8" id="KW-0408">Iron</keyword>
<keyword evidence="1" id="KW-0004">4Fe-4S</keyword>
<reference evidence="15 16" key="1">
    <citation type="submission" date="2017-10" db="EMBL/GenBank/DDBJ databases">
        <title>Resolving the taxonomy of Roseburia spp., Eubacterium rectale and Agathobacter spp. through phylogenomic analysis.</title>
        <authorList>
            <person name="Sheridan P.O."/>
            <person name="Walker A.W."/>
            <person name="Duncan S.H."/>
            <person name="Scott K.P."/>
            <person name="Toole P.W.O."/>
            <person name="Luis P."/>
            <person name="Flint H.J."/>
        </authorList>
    </citation>
    <scope>NUCLEOTIDE SEQUENCE [LARGE SCALE GENOMIC DNA]</scope>
    <source>
        <strain evidence="15 16">JK623</strain>
    </source>
</reference>
<dbReference type="RefSeq" id="WP_099386151.1">
    <property type="nucleotide sequence ID" value="NZ_JANSWH010000087.1"/>
</dbReference>
<organism evidence="15 16">
    <name type="scientific">Agathobacter ruminis</name>
    <dbReference type="NCBI Taxonomy" id="1712665"/>
    <lineage>
        <taxon>Bacteria</taxon>
        <taxon>Bacillati</taxon>
        <taxon>Bacillota</taxon>
        <taxon>Clostridia</taxon>
        <taxon>Lachnospirales</taxon>
        <taxon>Lachnospiraceae</taxon>
        <taxon>Agathobacter</taxon>
    </lineage>
</organism>
<dbReference type="InterPro" id="IPR011604">
    <property type="entry name" value="PDDEXK-like_dom_sf"/>
</dbReference>
<evidence type="ECO:0000313" key="15">
    <source>
        <dbReference type="EMBL" id="PHU37571.1"/>
    </source>
</evidence>
<dbReference type="GO" id="GO:0016818">
    <property type="term" value="F:hydrolase activity, acting on acid anhydrides, in phosphorus-containing anhydrides"/>
    <property type="evidence" value="ECO:0007669"/>
    <property type="project" value="InterPro"/>
</dbReference>
<evidence type="ECO:0000256" key="1">
    <source>
        <dbReference type="ARBA" id="ARBA00022485"/>
    </source>
</evidence>
<sequence>MPNVSVRNLVEFIFRSGDIDNRGRANSPEAMQEGLRIHRKIQKSMGTSYQAEVPLKYAKKYDEYDLVIEGRADGIFMEDQKTFVDEIKGMYQKVESFTEPIFVHQAQAMCYAFIFANDHALDEIGVQMTYVNLDTEEKKYFRFEYSFEEIQTWFEETLLAYKKWSDFEYHWKQKRNASIKPLEFPFPYREGQKKLVADVYRTIARGKTLFLQAPTGVGKTISTFFPAVKAVGENKGDRIFYLTAKTITASVAKETYDLLQTNGYQAKLIQLTAKEKLCPCETMECNPVQCPYAKGHFDRVNDAVFDILQHGNVFTREEILAQAERYQVCPFEMALDISSWCDDIICDYNYVFDPHVYLKRFFAEGTRGDYIFLVDEAHNLVDRSREMYSAELYKEDFLTMKRILKQYHPYLSKLCEKCNKTMLEYKRECETYRTYEDIGGFLYSLMRLATELNEFQKKHPEYPERKEVTEFYFALRNFLEIYDLTAEKYVIYTEQTEDGRFRIKLFNVDPSENLQNCIDKARATIFFSATLLPIQYYKRLLSTRTDNYAVYAHSVFEKEQSLIAFGNDVSTKYTERGRASYEKIAEYLIRVVMEKQGNYMAFFPSYRMMQDVAAVFEERCEESTLPVKMLLQTNHMNEAQREEFLAQFEEQTDDSLLAFCVMGGIFGEGIDLKEDRLIGAIVVGTGLPQVSNEQEILKNYYDSNDESGFDYAYRYPGLNKVLQAAGRVIRTTSDRGIMILLDRRFLSHEYKGLFPIEWEHARTVNCEQISEVVRKFWQND</sequence>
<dbReference type="SUPFAM" id="SSF52540">
    <property type="entry name" value="P-loop containing nucleoside triphosphate hydrolases"/>
    <property type="match status" value="2"/>
</dbReference>
<comment type="caution">
    <text evidence="15">The sequence shown here is derived from an EMBL/GenBank/DDBJ whole genome shotgun (WGS) entry which is preliminary data.</text>
</comment>
<evidence type="ECO:0000256" key="13">
    <source>
        <dbReference type="ARBA" id="ARBA00038058"/>
    </source>
</evidence>
<evidence type="ECO:0000256" key="7">
    <source>
        <dbReference type="ARBA" id="ARBA00022840"/>
    </source>
</evidence>
<dbReference type="Pfam" id="PF06733">
    <property type="entry name" value="DEAD_2"/>
    <property type="match status" value="1"/>
</dbReference>
<dbReference type="SMART" id="SM00488">
    <property type="entry name" value="DEXDc2"/>
    <property type="match status" value="1"/>
</dbReference>
<dbReference type="InterPro" id="IPR010614">
    <property type="entry name" value="RAD3-like_helicase_DEAD"/>
</dbReference>
<dbReference type="InterPro" id="IPR014013">
    <property type="entry name" value="Helic_SF1/SF2_ATP-bd_DinG/Rad3"/>
</dbReference>
<evidence type="ECO:0000313" key="16">
    <source>
        <dbReference type="Proteomes" id="UP000224563"/>
    </source>
</evidence>
<evidence type="ECO:0000256" key="12">
    <source>
        <dbReference type="ARBA" id="ARBA00023235"/>
    </source>
</evidence>
<keyword evidence="5" id="KW-0378">Hydrolase</keyword>
<accession>A0A2G3E2X8</accession>
<dbReference type="Gene3D" id="3.40.50.300">
    <property type="entry name" value="P-loop containing nucleotide triphosphate hydrolases"/>
    <property type="match status" value="2"/>
</dbReference>
<dbReference type="PANTHER" id="PTHR11472">
    <property type="entry name" value="DNA REPAIR DEAD HELICASE RAD3/XP-D SUBFAMILY MEMBER"/>
    <property type="match status" value="1"/>
</dbReference>
<keyword evidence="11" id="KW-0234">DNA repair</keyword>
<keyword evidence="3" id="KW-0547">Nucleotide-binding</keyword>
<dbReference type="GO" id="GO:0051539">
    <property type="term" value="F:4 iron, 4 sulfur cluster binding"/>
    <property type="evidence" value="ECO:0007669"/>
    <property type="project" value="UniProtKB-KW"/>
</dbReference>
<dbReference type="PROSITE" id="PS51193">
    <property type="entry name" value="HELICASE_ATP_BIND_2"/>
    <property type="match status" value="1"/>
</dbReference>
<evidence type="ECO:0000256" key="2">
    <source>
        <dbReference type="ARBA" id="ARBA00022723"/>
    </source>
</evidence>
<protein>
    <submittedName>
        <fullName evidence="15">Helicase</fullName>
    </submittedName>
</protein>
<dbReference type="GO" id="GO:0006281">
    <property type="term" value="P:DNA repair"/>
    <property type="evidence" value="ECO:0007669"/>
    <property type="project" value="UniProtKB-KW"/>
</dbReference>
<dbReference type="InterPro" id="IPR042493">
    <property type="entry name" value="XPD_DNA_FeS"/>
</dbReference>
<gene>
    <name evidence="15" type="ORF">CSX02_07020</name>
</gene>
<dbReference type="Gene3D" id="3.90.320.10">
    <property type="match status" value="1"/>
</dbReference>
<keyword evidence="2" id="KW-0479">Metal-binding</keyword>
<evidence type="ECO:0000256" key="4">
    <source>
        <dbReference type="ARBA" id="ARBA00022763"/>
    </source>
</evidence>
<dbReference type="InterPro" id="IPR006555">
    <property type="entry name" value="ATP-dep_Helicase_C"/>
</dbReference>
<dbReference type="AlphaFoldDB" id="A0A2G3E2X8"/>